<evidence type="ECO:0000313" key="3">
    <source>
        <dbReference type="Proteomes" id="UP000030661"/>
    </source>
</evidence>
<dbReference type="EMBL" id="DF820463">
    <property type="protein sequence ID" value="GAK55320.1"/>
    <property type="molecule type" value="Genomic_DNA"/>
</dbReference>
<proteinExistence type="predicted"/>
<dbReference type="eggNOG" id="COG0407">
    <property type="taxonomic scope" value="Bacteria"/>
</dbReference>
<dbReference type="InterPro" id="IPR052024">
    <property type="entry name" value="Methanogen_methyltrans"/>
</dbReference>
<protein>
    <submittedName>
        <fullName evidence="2">Uroporphyrinogen decarboxylase, URO-D</fullName>
    </submittedName>
</protein>
<gene>
    <name evidence="2" type="ORF">U27_02152</name>
</gene>
<sequence length="308" mass="35208">MNKQERVLAALNGNEIDYIPYSLWYHFGTQFLPAAKAADIQIAFYERYDFDFLKVMNDYSYPLPERLDRVRTIEDWKQLKPVTVNGYCFSEQLKLLKIVAKRLKGEAFFLDTVFSPLGVARRTAKDIIFDLLRSHPEEFKQGLEVITESLCNYVKAVIEVGAAGIFFSVNGATSDLFSKEEFQEFVKPYDLQVLETVKDIGVFNVAHVHGYNLLFDQVTDYPVHAFSWAHLHSWPTLQEAKTLTDKCLVGGIDEHLTNMFHPDALETQIENALRETQGQKFILGPGCAIPTDMPPEQIDLICQTLRKS</sequence>
<feature type="domain" description="Uroporphyrinogen decarboxylase (URO-D)" evidence="1">
    <location>
        <begin position="64"/>
        <end position="307"/>
    </location>
</feature>
<accession>A0A0S6W6S3</accession>
<dbReference type="PANTHER" id="PTHR47099">
    <property type="entry name" value="METHYLCOBAMIDE:COM METHYLTRANSFERASE MTBA"/>
    <property type="match status" value="1"/>
</dbReference>
<keyword evidence="3" id="KW-1185">Reference proteome</keyword>
<dbReference type="InterPro" id="IPR038071">
    <property type="entry name" value="UROD/MetE-like_sf"/>
</dbReference>
<dbReference type="PANTHER" id="PTHR47099:SF1">
    <property type="entry name" value="METHYLCOBAMIDE:COM METHYLTRANSFERASE MTBA"/>
    <property type="match status" value="1"/>
</dbReference>
<reference evidence="2" key="1">
    <citation type="journal article" date="2015" name="PeerJ">
        <title>First genomic representation of candidate bacterial phylum KSB3 points to enhanced environmental sensing as a trigger of wastewater bulking.</title>
        <authorList>
            <person name="Sekiguchi Y."/>
            <person name="Ohashi A."/>
            <person name="Parks D.H."/>
            <person name="Yamauchi T."/>
            <person name="Tyson G.W."/>
            <person name="Hugenholtz P."/>
        </authorList>
    </citation>
    <scope>NUCLEOTIDE SEQUENCE [LARGE SCALE GENOMIC DNA]</scope>
</reference>
<evidence type="ECO:0000259" key="1">
    <source>
        <dbReference type="Pfam" id="PF01208"/>
    </source>
</evidence>
<dbReference type="STRING" id="1499967.U27_02152"/>
<dbReference type="GO" id="GO:0006779">
    <property type="term" value="P:porphyrin-containing compound biosynthetic process"/>
    <property type="evidence" value="ECO:0007669"/>
    <property type="project" value="InterPro"/>
</dbReference>
<evidence type="ECO:0000313" key="2">
    <source>
        <dbReference type="EMBL" id="GAK55320.1"/>
    </source>
</evidence>
<organism evidence="2">
    <name type="scientific">Vecturithrix granuli</name>
    <dbReference type="NCBI Taxonomy" id="1499967"/>
    <lineage>
        <taxon>Bacteria</taxon>
        <taxon>Candidatus Moduliflexota</taxon>
        <taxon>Candidatus Vecturitrichia</taxon>
        <taxon>Candidatus Vecturitrichales</taxon>
        <taxon>Candidatus Vecturitrichaceae</taxon>
        <taxon>Candidatus Vecturithrix</taxon>
    </lineage>
</organism>
<dbReference type="InterPro" id="IPR000257">
    <property type="entry name" value="Uroporphyrinogen_deCOase"/>
</dbReference>
<dbReference type="SUPFAM" id="SSF51726">
    <property type="entry name" value="UROD/MetE-like"/>
    <property type="match status" value="1"/>
</dbReference>
<dbReference type="AlphaFoldDB" id="A0A0S6W6S3"/>
<dbReference type="Pfam" id="PF01208">
    <property type="entry name" value="URO-D"/>
    <property type="match status" value="1"/>
</dbReference>
<dbReference type="GO" id="GO:0004853">
    <property type="term" value="F:uroporphyrinogen decarboxylase activity"/>
    <property type="evidence" value="ECO:0007669"/>
    <property type="project" value="InterPro"/>
</dbReference>
<dbReference type="Proteomes" id="UP000030661">
    <property type="component" value="Unassembled WGS sequence"/>
</dbReference>
<dbReference type="HOGENOM" id="CLU_040933_1_0_0"/>
<dbReference type="Gene3D" id="3.20.20.210">
    <property type="match status" value="1"/>
</dbReference>
<name>A0A0S6W6S3_VECG1</name>